<feature type="domain" description="Copper resistance protein D" evidence="7">
    <location>
        <begin position="186"/>
        <end position="283"/>
    </location>
</feature>
<dbReference type="Proteomes" id="UP000195729">
    <property type="component" value="Chromosome"/>
</dbReference>
<dbReference type="InterPro" id="IPR008457">
    <property type="entry name" value="Cu-R_CopD_dom"/>
</dbReference>
<evidence type="ECO:0000256" key="6">
    <source>
        <dbReference type="RuleBase" id="RU369037"/>
    </source>
</evidence>
<dbReference type="KEGG" id="tci:A7K98_10675"/>
<organism evidence="8 11">
    <name type="scientific">Tatumella citrea</name>
    <name type="common">Pantoea citrea</name>
    <dbReference type="NCBI Taxonomy" id="53336"/>
    <lineage>
        <taxon>Bacteria</taxon>
        <taxon>Pseudomonadati</taxon>
        <taxon>Pseudomonadota</taxon>
        <taxon>Gammaproteobacteria</taxon>
        <taxon>Enterobacterales</taxon>
        <taxon>Erwiniaceae</taxon>
        <taxon>Tatumella</taxon>
    </lineage>
</organism>
<feature type="transmembrane region" description="Helical" evidence="6">
    <location>
        <begin position="47"/>
        <end position="70"/>
    </location>
</feature>
<gene>
    <name evidence="8" type="ORF">A7K98_10675</name>
    <name evidence="9" type="ORF">A7K99_10675</name>
</gene>
<evidence type="ECO:0000313" key="11">
    <source>
        <dbReference type="Proteomes" id="UP000195814"/>
    </source>
</evidence>
<evidence type="ECO:0000313" key="10">
    <source>
        <dbReference type="Proteomes" id="UP000195729"/>
    </source>
</evidence>
<keyword evidence="6" id="KW-0186">Copper</keyword>
<reference evidence="10 11" key="1">
    <citation type="submission" date="2016-05" db="EMBL/GenBank/DDBJ databases">
        <title>Complete genome sequence of two 2,5-diketo-D-glunonic acid producing strain Tatumella citrea.</title>
        <authorList>
            <person name="Duan C."/>
            <person name="Yang J."/>
            <person name="Yang S."/>
        </authorList>
    </citation>
    <scope>NUCLEOTIDE SEQUENCE [LARGE SCALE GENOMIC DNA]</scope>
    <source>
        <strain evidence="9 10">ATCC 39140</strain>
        <strain evidence="8 11">DSM 13699</strain>
    </source>
</reference>
<dbReference type="Proteomes" id="UP000195814">
    <property type="component" value="Chromosome"/>
</dbReference>
<comment type="similarity">
    <text evidence="6">Belongs to the CopD family.</text>
</comment>
<feature type="transmembrane region" description="Helical" evidence="6">
    <location>
        <begin position="223"/>
        <end position="248"/>
    </location>
</feature>
<evidence type="ECO:0000313" key="8">
    <source>
        <dbReference type="EMBL" id="ARU94195.1"/>
    </source>
</evidence>
<keyword evidence="6" id="KW-0997">Cell inner membrane</keyword>
<dbReference type="AlphaFoldDB" id="A0A1Y0LKA2"/>
<dbReference type="InterPro" id="IPR032694">
    <property type="entry name" value="CopC/D"/>
</dbReference>
<sequence length="290" mass="32154">MIAASYILLRFVHFTSLILLTGCASYRAILAPGEYAGRLWSRIKVCSLWAAVIAFISAVAMFAVQTILMSGETDAIWQASVWYAVSGTRFGQAWLPVMLLALFSVLLHCFSGRRVGLLLLTGCVVGLMFMATTGHAAMHDGGRGIAGQLSQAIHLTAAAFWCGGLLPLLRLMKQAADEPDNRNAIRTMMKFSRFGHWAVAMTIISGMLNTLLIAGFPLHWSAWLQWLLIKVTLVLVMVAIALFNRYWLVPRFNRPPYQSHRWFIRLTQLELLISLVVIAVVSLFATLSPV</sequence>
<keyword evidence="5 6" id="KW-0472">Membrane</keyword>
<dbReference type="InterPro" id="IPR047689">
    <property type="entry name" value="CopD"/>
</dbReference>
<evidence type="ECO:0000256" key="4">
    <source>
        <dbReference type="ARBA" id="ARBA00022989"/>
    </source>
</evidence>
<comment type="function">
    <text evidence="6">Involved in copper resistance.</text>
</comment>
<feature type="transmembrane region" description="Helical" evidence="6">
    <location>
        <begin position="6"/>
        <end position="26"/>
    </location>
</feature>
<evidence type="ECO:0000256" key="1">
    <source>
        <dbReference type="ARBA" id="ARBA00004651"/>
    </source>
</evidence>
<dbReference type="OrthoDB" id="7032707at2"/>
<evidence type="ECO:0000259" key="7">
    <source>
        <dbReference type="Pfam" id="PF05425"/>
    </source>
</evidence>
<name>A0A1Y0LKA2_TATCI</name>
<accession>A0A1Y0LKA2</accession>
<evidence type="ECO:0000256" key="2">
    <source>
        <dbReference type="ARBA" id="ARBA00022475"/>
    </source>
</evidence>
<dbReference type="RefSeq" id="WP_087488554.1">
    <property type="nucleotide sequence ID" value="NZ_CP015579.1"/>
</dbReference>
<dbReference type="Pfam" id="PF05425">
    <property type="entry name" value="CopD"/>
    <property type="match status" value="1"/>
</dbReference>
<feature type="transmembrane region" description="Helical" evidence="6">
    <location>
        <begin position="269"/>
        <end position="287"/>
    </location>
</feature>
<feature type="transmembrane region" description="Helical" evidence="6">
    <location>
        <begin position="152"/>
        <end position="173"/>
    </location>
</feature>
<dbReference type="PANTHER" id="PTHR34820">
    <property type="entry name" value="INNER MEMBRANE PROTEIN YEBZ"/>
    <property type="match status" value="1"/>
</dbReference>
<evidence type="ECO:0000256" key="5">
    <source>
        <dbReference type="ARBA" id="ARBA00023136"/>
    </source>
</evidence>
<feature type="transmembrane region" description="Helical" evidence="6">
    <location>
        <begin position="90"/>
        <end position="110"/>
    </location>
</feature>
<evidence type="ECO:0000256" key="3">
    <source>
        <dbReference type="ARBA" id="ARBA00022692"/>
    </source>
</evidence>
<keyword evidence="3 6" id="KW-0812">Transmembrane</keyword>
<dbReference type="PANTHER" id="PTHR34820:SF4">
    <property type="entry name" value="INNER MEMBRANE PROTEIN YEBZ"/>
    <property type="match status" value="1"/>
</dbReference>
<keyword evidence="2 6" id="KW-1003">Cell membrane</keyword>
<dbReference type="EMBL" id="CP015579">
    <property type="protein sequence ID" value="ARU94195.1"/>
    <property type="molecule type" value="Genomic_DNA"/>
</dbReference>
<dbReference type="GO" id="GO:0046688">
    <property type="term" value="P:response to copper ion"/>
    <property type="evidence" value="ECO:0007669"/>
    <property type="project" value="UniProtKB-UniRule"/>
</dbReference>
<feature type="transmembrane region" description="Helical" evidence="6">
    <location>
        <begin position="117"/>
        <end position="137"/>
    </location>
</feature>
<evidence type="ECO:0000313" key="9">
    <source>
        <dbReference type="EMBL" id="ARU98235.1"/>
    </source>
</evidence>
<keyword evidence="4 6" id="KW-1133">Transmembrane helix</keyword>
<protein>
    <recommendedName>
        <fullName evidence="6">Copper resistance protein D</fullName>
    </recommendedName>
</protein>
<dbReference type="EMBL" id="CP015581">
    <property type="protein sequence ID" value="ARU98235.1"/>
    <property type="molecule type" value="Genomic_DNA"/>
</dbReference>
<dbReference type="GO" id="GO:0005886">
    <property type="term" value="C:plasma membrane"/>
    <property type="evidence" value="ECO:0007669"/>
    <property type="project" value="UniProtKB-SubCell"/>
</dbReference>
<keyword evidence="10" id="KW-1185">Reference proteome</keyword>
<proteinExistence type="inferred from homology"/>
<comment type="subcellular location">
    <subcellularLocation>
        <location evidence="6">Cell inner membrane</location>
        <topology evidence="6">Multi-pass membrane protein</topology>
    </subcellularLocation>
    <subcellularLocation>
        <location evidence="1">Cell membrane</location>
        <topology evidence="1">Multi-pass membrane protein</topology>
    </subcellularLocation>
</comment>
<dbReference type="NCBIfam" id="NF033808">
    <property type="entry name" value="copper_CopD"/>
    <property type="match status" value="1"/>
</dbReference>
<feature type="transmembrane region" description="Helical" evidence="6">
    <location>
        <begin position="194"/>
        <end position="217"/>
    </location>
</feature>
<dbReference type="GO" id="GO:0006825">
    <property type="term" value="P:copper ion transport"/>
    <property type="evidence" value="ECO:0007669"/>
    <property type="project" value="InterPro"/>
</dbReference>